<comment type="caution">
    <text evidence="1">The sequence shown here is derived from an EMBL/GenBank/DDBJ whole genome shotgun (WGS) entry which is preliminary data.</text>
</comment>
<dbReference type="Proteomes" id="UP000276232">
    <property type="component" value="Unassembled WGS sequence"/>
</dbReference>
<evidence type="ECO:0000313" key="2">
    <source>
        <dbReference type="Proteomes" id="UP000276232"/>
    </source>
</evidence>
<dbReference type="InterPro" id="IPR021889">
    <property type="entry name" value="DUF3500"/>
</dbReference>
<gene>
    <name evidence="1" type="ORF">EDC03_2807</name>
</gene>
<protein>
    <submittedName>
        <fullName evidence="1">Uncharacterized protein DUF3500</fullName>
    </submittedName>
</protein>
<accession>A0A3N1GAM5</accession>
<evidence type="ECO:0000313" key="1">
    <source>
        <dbReference type="EMBL" id="ROP27282.1"/>
    </source>
</evidence>
<proteinExistence type="predicted"/>
<organism evidence="1 2">
    <name type="scientific">Pseudokineococcus lusitanus</name>
    <dbReference type="NCBI Taxonomy" id="763993"/>
    <lineage>
        <taxon>Bacteria</taxon>
        <taxon>Bacillati</taxon>
        <taxon>Actinomycetota</taxon>
        <taxon>Actinomycetes</taxon>
        <taxon>Kineosporiales</taxon>
        <taxon>Kineosporiaceae</taxon>
        <taxon>Pseudokineococcus</taxon>
    </lineage>
</organism>
<dbReference type="EMBL" id="RJKN01000007">
    <property type="protein sequence ID" value="ROP27282.1"/>
    <property type="molecule type" value="Genomic_DNA"/>
</dbReference>
<reference evidence="1 2" key="1">
    <citation type="journal article" date="2015" name="Stand. Genomic Sci.">
        <title>Genomic Encyclopedia of Bacterial and Archaeal Type Strains, Phase III: the genomes of soil and plant-associated and newly described type strains.</title>
        <authorList>
            <person name="Whitman W.B."/>
            <person name="Woyke T."/>
            <person name="Klenk H.P."/>
            <person name="Zhou Y."/>
            <person name="Lilburn T.G."/>
            <person name="Beck B.J."/>
            <person name="De Vos P."/>
            <person name="Vandamme P."/>
            <person name="Eisen J.A."/>
            <person name="Garrity G."/>
            <person name="Hugenholtz P."/>
            <person name="Kyrpides N.C."/>
        </authorList>
    </citation>
    <scope>NUCLEOTIDE SEQUENCE [LARGE SCALE GENOMIC DNA]</scope>
    <source>
        <strain evidence="1 2">CECT 7306</strain>
    </source>
</reference>
<dbReference type="InParanoid" id="A0A3N1GAM5"/>
<dbReference type="PANTHER" id="PTHR37489">
    <property type="entry name" value="DUF3500 DOMAIN-CONTAINING PROTEIN"/>
    <property type="match status" value="1"/>
</dbReference>
<dbReference type="RefSeq" id="WP_123380860.1">
    <property type="nucleotide sequence ID" value="NZ_RJKN01000007.1"/>
</dbReference>
<dbReference type="OrthoDB" id="581140at2"/>
<keyword evidence="2" id="KW-1185">Reference proteome</keyword>
<name>A0A3N1GAM5_9ACTN</name>
<dbReference type="PANTHER" id="PTHR37489:SF1">
    <property type="entry name" value="DUF3500 DOMAIN-CONTAINING PROTEIN"/>
    <property type="match status" value="1"/>
</dbReference>
<dbReference type="AlphaFoldDB" id="A0A3N1GAM5"/>
<dbReference type="Pfam" id="PF12006">
    <property type="entry name" value="DUF3500"/>
    <property type="match status" value="1"/>
</dbReference>
<sequence>MTATPSGPRPVRDPATARATTAAARALLAALDDDGRRRLAERAGPDRRSWTFVDGRHPGLVLGDLAGGALAAAEALLASTGDDREGGSGLLRGAVELERVRQHLAAAAAGGPLEPASLEGRDDPDPYSLRLEGTPGDGPWGWRVSGHHLSVHVAVADERVTVTPHFVGAQPAVVPHGSRAGWRLLAPEEDLARDVLAALDPDRLAVARPDDVAPADVLTGTDPVADPSVIPAGLAHRDMPPAAQASLEALLRHYLRRAPAASAAACWEDLVADGLGGVEMTWLGSLERGEGHYYGVRAPSMLVELDNTQHGADHVHTVWRHLRDDFGGDALRDHLRDAHRDEDHHRHR</sequence>